<gene>
    <name evidence="1" type="ORF">GCM10022216_30470</name>
</gene>
<sequence>MSVIIYEELFEKIDYKFLEITLQRCKPLLFGNSFDAKYYHKDWVILGNIKSVL</sequence>
<proteinExistence type="predicted"/>
<reference evidence="2" key="1">
    <citation type="journal article" date="2019" name="Int. J. Syst. Evol. Microbiol.">
        <title>The Global Catalogue of Microorganisms (GCM) 10K type strain sequencing project: providing services to taxonomists for standard genome sequencing and annotation.</title>
        <authorList>
            <consortium name="The Broad Institute Genomics Platform"/>
            <consortium name="The Broad Institute Genome Sequencing Center for Infectious Disease"/>
            <person name="Wu L."/>
            <person name="Ma J."/>
        </authorList>
    </citation>
    <scope>NUCLEOTIDE SEQUENCE [LARGE SCALE GENOMIC DNA]</scope>
    <source>
        <strain evidence="2">JCM 16704</strain>
    </source>
</reference>
<accession>A0ABP7Z2G1</accession>
<dbReference type="Proteomes" id="UP001500101">
    <property type="component" value="Unassembled WGS sequence"/>
</dbReference>
<name>A0ABP7Z2G1_9SPHI</name>
<comment type="caution">
    <text evidence="1">The sequence shown here is derived from an EMBL/GenBank/DDBJ whole genome shotgun (WGS) entry which is preliminary data.</text>
</comment>
<protein>
    <submittedName>
        <fullName evidence="1">Uncharacterized protein</fullName>
    </submittedName>
</protein>
<organism evidence="1 2">
    <name type="scientific">Sphingobacterium kyonggiense</name>
    <dbReference type="NCBI Taxonomy" id="714075"/>
    <lineage>
        <taxon>Bacteria</taxon>
        <taxon>Pseudomonadati</taxon>
        <taxon>Bacteroidota</taxon>
        <taxon>Sphingobacteriia</taxon>
        <taxon>Sphingobacteriales</taxon>
        <taxon>Sphingobacteriaceae</taxon>
        <taxon>Sphingobacterium</taxon>
    </lineage>
</organism>
<evidence type="ECO:0000313" key="1">
    <source>
        <dbReference type="EMBL" id="GAA4146006.1"/>
    </source>
</evidence>
<keyword evidence="2" id="KW-1185">Reference proteome</keyword>
<evidence type="ECO:0000313" key="2">
    <source>
        <dbReference type="Proteomes" id="UP001500101"/>
    </source>
</evidence>
<dbReference type="EMBL" id="BAAAZI010000012">
    <property type="protein sequence ID" value="GAA4146006.1"/>
    <property type="molecule type" value="Genomic_DNA"/>
</dbReference>